<proteinExistence type="predicted"/>
<dbReference type="RefSeq" id="WP_007472376.1">
    <property type="nucleotide sequence ID" value="NZ_UAWT01000005.1"/>
</dbReference>
<dbReference type="AlphaFoldDB" id="A0A2X3GEZ6"/>
<gene>
    <name evidence="1" type="ORF">NCTC13940_00620</name>
</gene>
<protein>
    <submittedName>
        <fullName evidence="1">ABC-type uncharacterized transport system, periplasmic component</fullName>
    </submittedName>
</protein>
<dbReference type="Proteomes" id="UP000250257">
    <property type="component" value="Unassembled WGS sequence"/>
</dbReference>
<sequence length="153" mass="18167">MIKLASFFPNKACFLESNSKKCVVKKQSPIIIPVIWLDEEPGADLELGYFEFFTNPNLIPRRFLSEAILLTVADFMEEIRFGETHFDREKSRMSLDTWLTENFFLFYVAYSYKMHHIDPQIRGLEDMMYGYYNLRKIWVPLSEHLSNPHNKTN</sequence>
<reference evidence="1 2" key="1">
    <citation type="submission" date="2018-06" db="EMBL/GenBank/DDBJ databases">
        <authorList>
            <consortium name="Pathogen Informatics"/>
            <person name="Doyle S."/>
        </authorList>
    </citation>
    <scope>NUCLEOTIDE SEQUENCE [LARGE SCALE GENOMIC DNA]</scope>
    <source>
        <strain evidence="1 2">NCTC13940</strain>
    </source>
</reference>
<dbReference type="STRING" id="1214117.LFLEISCH_01711"/>
<name>A0A2X3GEZ6_9LIST</name>
<dbReference type="EMBL" id="UAWT01000005">
    <property type="protein sequence ID" value="SQC66952.1"/>
    <property type="molecule type" value="Genomic_DNA"/>
</dbReference>
<accession>A0A2X3GEZ6</accession>
<organism evidence="1 2">
    <name type="scientific">Listeria fleischmannii subsp. fleischmannii</name>
    <dbReference type="NCBI Taxonomy" id="1671902"/>
    <lineage>
        <taxon>Bacteria</taxon>
        <taxon>Bacillati</taxon>
        <taxon>Bacillota</taxon>
        <taxon>Bacilli</taxon>
        <taxon>Bacillales</taxon>
        <taxon>Listeriaceae</taxon>
        <taxon>Listeria</taxon>
    </lineage>
</organism>
<evidence type="ECO:0000313" key="1">
    <source>
        <dbReference type="EMBL" id="SQC66952.1"/>
    </source>
</evidence>
<evidence type="ECO:0000313" key="2">
    <source>
        <dbReference type="Proteomes" id="UP000250257"/>
    </source>
</evidence>